<dbReference type="PROSITE" id="PS50956">
    <property type="entry name" value="HTH_ASNC_2"/>
    <property type="match status" value="1"/>
</dbReference>
<feature type="domain" description="HTH asnC-type" evidence="5">
    <location>
        <begin position="1"/>
        <end position="62"/>
    </location>
</feature>
<organism evidence="6 7">
    <name type="scientific">Infirmifilum uzonense</name>
    <dbReference type="NCBI Taxonomy" id="1550241"/>
    <lineage>
        <taxon>Archaea</taxon>
        <taxon>Thermoproteota</taxon>
        <taxon>Thermoprotei</taxon>
        <taxon>Thermofilales</taxon>
        <taxon>Thermofilaceae</taxon>
        <taxon>Infirmifilum</taxon>
    </lineage>
</organism>
<dbReference type="InterPro" id="IPR019887">
    <property type="entry name" value="Tscrpt_reg_AsnC/Lrp_C"/>
</dbReference>
<evidence type="ECO:0000259" key="5">
    <source>
        <dbReference type="PROSITE" id="PS50956"/>
    </source>
</evidence>
<dbReference type="InterPro" id="IPR036390">
    <property type="entry name" value="WH_DNA-bd_sf"/>
</dbReference>
<proteinExistence type="predicted"/>
<dbReference type="STRING" id="1550241.MA03_00640"/>
<dbReference type="SUPFAM" id="SSF54909">
    <property type="entry name" value="Dimeric alpha+beta barrel"/>
    <property type="match status" value="1"/>
</dbReference>
<dbReference type="PRINTS" id="PR00033">
    <property type="entry name" value="HTHASNC"/>
</dbReference>
<dbReference type="Pfam" id="PF01037">
    <property type="entry name" value="AsnC_trans_reg"/>
    <property type="match status" value="1"/>
</dbReference>
<dbReference type="PATRIC" id="fig|1550241.5.peg.130"/>
<dbReference type="InterPro" id="IPR036388">
    <property type="entry name" value="WH-like_DNA-bd_sf"/>
</dbReference>
<name>A0A0F7FG50_9CREN</name>
<dbReference type="RefSeq" id="WP_052883422.1">
    <property type="nucleotide sequence ID" value="NZ_CP009961.1"/>
</dbReference>
<comment type="pathway">
    <text evidence="4">Amino-acid biosynthesis.</text>
</comment>
<keyword evidence="3" id="KW-0804">Transcription</keyword>
<dbReference type="InterPro" id="IPR011991">
    <property type="entry name" value="ArsR-like_HTH"/>
</dbReference>
<dbReference type="InterPro" id="IPR011008">
    <property type="entry name" value="Dimeric_a/b-barrel"/>
</dbReference>
<dbReference type="Gene3D" id="1.10.10.10">
    <property type="entry name" value="Winged helix-like DNA-binding domain superfamily/Winged helix DNA-binding domain"/>
    <property type="match status" value="1"/>
</dbReference>
<keyword evidence="2" id="KW-0238">DNA-binding</keyword>
<dbReference type="InterPro" id="IPR019888">
    <property type="entry name" value="Tscrpt_reg_AsnC-like"/>
</dbReference>
<dbReference type="GO" id="GO:0043200">
    <property type="term" value="P:response to amino acid"/>
    <property type="evidence" value="ECO:0007669"/>
    <property type="project" value="TreeGrafter"/>
</dbReference>
<dbReference type="GO" id="GO:0043565">
    <property type="term" value="F:sequence-specific DNA binding"/>
    <property type="evidence" value="ECO:0007669"/>
    <property type="project" value="InterPro"/>
</dbReference>
<evidence type="ECO:0000313" key="7">
    <source>
        <dbReference type="Proteomes" id="UP000067434"/>
    </source>
</evidence>
<keyword evidence="7" id="KW-1185">Reference proteome</keyword>
<dbReference type="PANTHER" id="PTHR30154">
    <property type="entry name" value="LEUCINE-RESPONSIVE REGULATORY PROTEIN"/>
    <property type="match status" value="1"/>
</dbReference>
<dbReference type="SUPFAM" id="SSF46785">
    <property type="entry name" value="Winged helix' DNA-binding domain"/>
    <property type="match status" value="1"/>
</dbReference>
<gene>
    <name evidence="6" type="ORF">MA03_00640</name>
</gene>
<dbReference type="OrthoDB" id="6995at2157"/>
<dbReference type="KEGG" id="thf:MA03_00640"/>
<dbReference type="Gene3D" id="3.30.70.920">
    <property type="match status" value="1"/>
</dbReference>
<dbReference type="CDD" id="cd00090">
    <property type="entry name" value="HTH_ARSR"/>
    <property type="match status" value="1"/>
</dbReference>
<accession>A0A0F7FG50</accession>
<evidence type="ECO:0000256" key="3">
    <source>
        <dbReference type="ARBA" id="ARBA00023163"/>
    </source>
</evidence>
<evidence type="ECO:0000256" key="4">
    <source>
        <dbReference type="ARBA" id="ARBA00029440"/>
    </source>
</evidence>
<dbReference type="HOGENOM" id="CLU_091233_5_4_2"/>
<dbReference type="GO" id="GO:0005829">
    <property type="term" value="C:cytosol"/>
    <property type="evidence" value="ECO:0007669"/>
    <property type="project" value="TreeGrafter"/>
</dbReference>
<keyword evidence="1" id="KW-0805">Transcription regulation</keyword>
<dbReference type="Proteomes" id="UP000067434">
    <property type="component" value="Chromosome"/>
</dbReference>
<dbReference type="Pfam" id="PF13404">
    <property type="entry name" value="HTH_AsnC-type"/>
    <property type="match status" value="1"/>
</dbReference>
<dbReference type="AlphaFoldDB" id="A0A0F7FG50"/>
<reference evidence="6 7" key="1">
    <citation type="journal article" date="2015" name="Stand. Genomic Sci.">
        <title>Complete genome sequence of and proposal of Thermofilum uzonense sp. nov. a novel hyperthermophilic crenarchaeon and emended description of the genus Thermofilum.</title>
        <authorList>
            <person name="Toshchakov S.V."/>
            <person name="Korzhenkov A.A."/>
            <person name="Samarov N.I."/>
            <person name="Mazunin I.O."/>
            <person name="Mozhey O.I."/>
            <person name="Shmyr I.S."/>
            <person name="Derbikova K.S."/>
            <person name="Taranov E.A."/>
            <person name="Dominova I.N."/>
            <person name="Bonch-Osmolovskaya E.A."/>
            <person name="Patrushev M.V."/>
            <person name="Podosokorskaya O.A."/>
            <person name="Kublanov I.V."/>
        </authorList>
    </citation>
    <scope>NUCLEOTIDE SEQUENCE [LARGE SCALE GENOMIC DNA]</scope>
    <source>
        <strain evidence="6 7">1807-2</strain>
    </source>
</reference>
<evidence type="ECO:0000313" key="6">
    <source>
        <dbReference type="EMBL" id="AKG38095.1"/>
    </source>
</evidence>
<protein>
    <submittedName>
        <fullName evidence="6">Transcriptional regulator</fullName>
    </submittedName>
</protein>
<dbReference type="PANTHER" id="PTHR30154:SF34">
    <property type="entry name" value="TRANSCRIPTIONAL REGULATOR AZLB"/>
    <property type="match status" value="1"/>
</dbReference>
<evidence type="ECO:0000256" key="2">
    <source>
        <dbReference type="ARBA" id="ARBA00023125"/>
    </source>
</evidence>
<dbReference type="SMART" id="SM00344">
    <property type="entry name" value="HTH_ASNC"/>
    <property type="match status" value="1"/>
</dbReference>
<sequence>MDEKDITILRLLIENARLPLTKIAEKVGITDVAVKKRIKKLEKDGIIKKYTIVVEPKKVGYNGVALVGVDTEPDKVLSTANELSKKEYTTSVFITTGDHMIMVEIWAKSAEELMNIIEDIGKMEGVKKVCPAIVLDRVK</sequence>
<dbReference type="GeneID" id="25400693"/>
<dbReference type="EMBL" id="CP009961">
    <property type="protein sequence ID" value="AKG38095.1"/>
    <property type="molecule type" value="Genomic_DNA"/>
</dbReference>
<evidence type="ECO:0000256" key="1">
    <source>
        <dbReference type="ARBA" id="ARBA00023015"/>
    </source>
</evidence>
<dbReference type="InterPro" id="IPR000485">
    <property type="entry name" value="AsnC-type_HTH_dom"/>
</dbReference>